<feature type="non-terminal residue" evidence="2">
    <location>
        <position position="203"/>
    </location>
</feature>
<feature type="compositionally biased region" description="Gly residues" evidence="1">
    <location>
        <begin position="1"/>
        <end position="12"/>
    </location>
</feature>
<protein>
    <submittedName>
        <fullName evidence="2">Protein-methionine-sulfoxide reductase heme-binding subunit MsrQ</fullName>
    </submittedName>
</protein>
<feature type="compositionally biased region" description="Gly residues" evidence="1">
    <location>
        <begin position="103"/>
        <end position="112"/>
    </location>
</feature>
<organism evidence="2">
    <name type="scientific">uncultured Gemmatimonadota bacterium</name>
    <dbReference type="NCBI Taxonomy" id="203437"/>
    <lineage>
        <taxon>Bacteria</taxon>
        <taxon>Pseudomonadati</taxon>
        <taxon>Gemmatimonadota</taxon>
        <taxon>environmental samples</taxon>
    </lineage>
</organism>
<feature type="region of interest" description="Disordered" evidence="1">
    <location>
        <begin position="103"/>
        <end position="134"/>
    </location>
</feature>
<feature type="compositionally biased region" description="Basic residues" evidence="1">
    <location>
        <begin position="17"/>
        <end position="29"/>
    </location>
</feature>
<evidence type="ECO:0000256" key="1">
    <source>
        <dbReference type="SAM" id="MobiDB-lite"/>
    </source>
</evidence>
<dbReference type="EMBL" id="CADCTW010000046">
    <property type="protein sequence ID" value="CAA9305871.1"/>
    <property type="molecule type" value="Genomic_DNA"/>
</dbReference>
<feature type="region of interest" description="Disordered" evidence="1">
    <location>
        <begin position="157"/>
        <end position="203"/>
    </location>
</feature>
<gene>
    <name evidence="2" type="ORF">AVDCRST_MAG68-819</name>
</gene>
<feature type="non-terminal residue" evidence="2">
    <location>
        <position position="1"/>
    </location>
</feature>
<dbReference type="AlphaFoldDB" id="A0A6J4KHK6"/>
<evidence type="ECO:0000313" key="2">
    <source>
        <dbReference type="EMBL" id="CAA9305871.1"/>
    </source>
</evidence>
<sequence length="203" mass="20238">GAGPAGEAGGVAAGAHPARRAGRRRHRGGPHRDGDAPHRLLGAHPALVLAGHHPAAARHGVERRHRCAKGAGELRLLLRRAPLRHVPGGPVVLVGLRRGGRGGAPVGDGGVRGAPPPGPAGAHLHQGGDPAHGKTLAEAAPAGVCCGGARRAALFPPGEERRAGAADLRGSVRGADGVPLRAPGRRKAPRPGAARNPPGPHPV</sequence>
<reference evidence="2" key="1">
    <citation type="submission" date="2020-02" db="EMBL/GenBank/DDBJ databases">
        <authorList>
            <person name="Meier V. D."/>
        </authorList>
    </citation>
    <scope>NUCLEOTIDE SEQUENCE</scope>
    <source>
        <strain evidence="2">AVDCRST_MAG68</strain>
    </source>
</reference>
<accession>A0A6J4KHK6</accession>
<name>A0A6J4KHK6_9BACT</name>
<proteinExistence type="predicted"/>
<feature type="region of interest" description="Disordered" evidence="1">
    <location>
        <begin position="1"/>
        <end position="37"/>
    </location>
</feature>